<dbReference type="HAMAP" id="MF_00163">
    <property type="entry name" value="Pep_deformylase"/>
    <property type="match status" value="1"/>
</dbReference>
<evidence type="ECO:0000256" key="2">
    <source>
        <dbReference type="ARBA" id="ARBA00022723"/>
    </source>
</evidence>
<dbReference type="AlphaFoldDB" id="A0A4R7B6Q9"/>
<comment type="caution">
    <text evidence="7">The sequence shown here is derived from an EMBL/GenBank/DDBJ whole genome shotgun (WGS) entry which is preliminary data.</text>
</comment>
<dbReference type="PRINTS" id="PR01576">
    <property type="entry name" value="PDEFORMYLASE"/>
</dbReference>
<comment type="catalytic activity">
    <reaction evidence="6">
        <text>N-terminal N-formyl-L-methionyl-[peptide] + H2O = N-terminal L-methionyl-[peptide] + formate</text>
        <dbReference type="Rhea" id="RHEA:24420"/>
        <dbReference type="Rhea" id="RHEA-COMP:10639"/>
        <dbReference type="Rhea" id="RHEA-COMP:10640"/>
        <dbReference type="ChEBI" id="CHEBI:15377"/>
        <dbReference type="ChEBI" id="CHEBI:15740"/>
        <dbReference type="ChEBI" id="CHEBI:49298"/>
        <dbReference type="ChEBI" id="CHEBI:64731"/>
        <dbReference type="EC" id="3.5.1.88"/>
    </reaction>
</comment>
<comment type="function">
    <text evidence="6">Removes the formyl group from the N-terminal Met of newly synthesized proteins. Requires at least a dipeptide for an efficient rate of reaction. N-terminal L-methionine is a prerequisite for activity but the enzyme has broad specificity at other positions.</text>
</comment>
<dbReference type="NCBIfam" id="TIGR00079">
    <property type="entry name" value="pept_deformyl"/>
    <property type="match status" value="1"/>
</dbReference>
<keyword evidence="4 6" id="KW-0648">Protein biosynthesis</keyword>
<dbReference type="GO" id="GO:0042586">
    <property type="term" value="F:peptide deformylase activity"/>
    <property type="evidence" value="ECO:0007669"/>
    <property type="project" value="UniProtKB-UniRule"/>
</dbReference>
<dbReference type="RefSeq" id="WP_208108265.1">
    <property type="nucleotide sequence ID" value="NZ_SNZP01000005.1"/>
</dbReference>
<organism evidence="7 8">
    <name type="scientific">Paludibacterium purpuratum</name>
    <dbReference type="NCBI Taxonomy" id="1144873"/>
    <lineage>
        <taxon>Bacteria</taxon>
        <taxon>Pseudomonadati</taxon>
        <taxon>Pseudomonadota</taxon>
        <taxon>Betaproteobacteria</taxon>
        <taxon>Neisseriales</taxon>
        <taxon>Chromobacteriaceae</taxon>
        <taxon>Paludibacterium</taxon>
    </lineage>
</organism>
<dbReference type="Proteomes" id="UP000295611">
    <property type="component" value="Unassembled WGS sequence"/>
</dbReference>
<dbReference type="EC" id="3.5.1.88" evidence="6"/>
<dbReference type="Pfam" id="PF01327">
    <property type="entry name" value="Pep_deformylase"/>
    <property type="match status" value="1"/>
</dbReference>
<reference evidence="7 8" key="1">
    <citation type="submission" date="2019-03" db="EMBL/GenBank/DDBJ databases">
        <title>Genomic Encyclopedia of Type Strains, Phase III (KMG-III): the genomes of soil and plant-associated and newly described type strains.</title>
        <authorList>
            <person name="Whitman W."/>
        </authorList>
    </citation>
    <scope>NUCLEOTIDE SEQUENCE [LARGE SCALE GENOMIC DNA]</scope>
    <source>
        <strain evidence="7 8">CECT 8976</strain>
    </source>
</reference>
<proteinExistence type="inferred from homology"/>
<dbReference type="SUPFAM" id="SSF56420">
    <property type="entry name" value="Peptide deformylase"/>
    <property type="match status" value="1"/>
</dbReference>
<dbReference type="NCBIfam" id="NF001159">
    <property type="entry name" value="PRK00150.1-3"/>
    <property type="match status" value="1"/>
</dbReference>
<dbReference type="InterPro" id="IPR036821">
    <property type="entry name" value="Peptide_deformylase_sf"/>
</dbReference>
<evidence type="ECO:0000256" key="6">
    <source>
        <dbReference type="HAMAP-Rule" id="MF_00163"/>
    </source>
</evidence>
<feature type="binding site" evidence="6">
    <location>
        <position position="137"/>
    </location>
    <ligand>
        <name>Fe cation</name>
        <dbReference type="ChEBI" id="CHEBI:24875"/>
    </ligand>
</feature>
<feature type="active site" evidence="6">
    <location>
        <position position="134"/>
    </location>
</feature>
<gene>
    <name evidence="6" type="primary">def</name>
    <name evidence="7" type="ORF">DFP86_105230</name>
</gene>
<evidence type="ECO:0000313" key="8">
    <source>
        <dbReference type="Proteomes" id="UP000295611"/>
    </source>
</evidence>
<keyword evidence="5 6" id="KW-0408">Iron</keyword>
<dbReference type="InterPro" id="IPR023635">
    <property type="entry name" value="Peptide_deformylase"/>
</dbReference>
<dbReference type="GO" id="GO:0046872">
    <property type="term" value="F:metal ion binding"/>
    <property type="evidence" value="ECO:0007669"/>
    <property type="project" value="UniProtKB-KW"/>
</dbReference>
<feature type="binding site" evidence="6">
    <location>
        <position position="91"/>
    </location>
    <ligand>
        <name>Fe cation</name>
        <dbReference type="ChEBI" id="CHEBI:24875"/>
    </ligand>
</feature>
<sequence>MALLNILHYPDERLHKVAKPIEAVDDEVLQLIDDMVETMYASKGVGLAATQVNVHRRLVVIDVSEERDGATAFVNPVIIAKSGETEYEEGCLSVPGIYETVRRAEHVKVRALGRDGKPFELEAEGLLAICLQHEIDHLDGKVFVEYLSSLKQNRIRTKMKKLEKRTL</sequence>
<dbReference type="Gene3D" id="3.90.45.10">
    <property type="entry name" value="Peptide deformylase"/>
    <property type="match status" value="1"/>
</dbReference>
<evidence type="ECO:0000256" key="4">
    <source>
        <dbReference type="ARBA" id="ARBA00022917"/>
    </source>
</evidence>
<dbReference type="EMBL" id="SNZP01000005">
    <property type="protein sequence ID" value="TDR80361.1"/>
    <property type="molecule type" value="Genomic_DNA"/>
</dbReference>
<evidence type="ECO:0000256" key="3">
    <source>
        <dbReference type="ARBA" id="ARBA00022801"/>
    </source>
</evidence>
<comment type="similarity">
    <text evidence="1 6">Belongs to the polypeptide deformylase family.</text>
</comment>
<evidence type="ECO:0000256" key="1">
    <source>
        <dbReference type="ARBA" id="ARBA00010759"/>
    </source>
</evidence>
<dbReference type="CDD" id="cd00487">
    <property type="entry name" value="Pep_deformylase"/>
    <property type="match status" value="1"/>
</dbReference>
<dbReference type="PIRSF" id="PIRSF004749">
    <property type="entry name" value="Pep_def"/>
    <property type="match status" value="1"/>
</dbReference>
<protein>
    <recommendedName>
        <fullName evidence="6">Peptide deformylase</fullName>
        <shortName evidence="6">PDF</shortName>
        <ecNumber evidence="6">3.5.1.88</ecNumber>
    </recommendedName>
    <alternativeName>
        <fullName evidence="6">Polypeptide deformylase</fullName>
    </alternativeName>
</protein>
<feature type="binding site" evidence="6">
    <location>
        <position position="133"/>
    </location>
    <ligand>
        <name>Fe cation</name>
        <dbReference type="ChEBI" id="CHEBI:24875"/>
    </ligand>
</feature>
<evidence type="ECO:0000313" key="7">
    <source>
        <dbReference type="EMBL" id="TDR80361.1"/>
    </source>
</evidence>
<comment type="cofactor">
    <cofactor evidence="6">
        <name>Fe(2+)</name>
        <dbReference type="ChEBI" id="CHEBI:29033"/>
    </cofactor>
    <text evidence="6">Binds 1 Fe(2+) ion.</text>
</comment>
<keyword evidence="2 6" id="KW-0479">Metal-binding</keyword>
<keyword evidence="8" id="KW-1185">Reference proteome</keyword>
<keyword evidence="3 6" id="KW-0378">Hydrolase</keyword>
<name>A0A4R7B6Q9_9NEIS</name>
<dbReference type="PANTHER" id="PTHR10458:SF22">
    <property type="entry name" value="PEPTIDE DEFORMYLASE"/>
    <property type="match status" value="1"/>
</dbReference>
<dbReference type="PANTHER" id="PTHR10458">
    <property type="entry name" value="PEPTIDE DEFORMYLASE"/>
    <property type="match status" value="1"/>
</dbReference>
<dbReference type="GO" id="GO:0006412">
    <property type="term" value="P:translation"/>
    <property type="evidence" value="ECO:0007669"/>
    <property type="project" value="UniProtKB-UniRule"/>
</dbReference>
<dbReference type="FunFam" id="3.90.45.10:FF:000001">
    <property type="entry name" value="Peptide deformylase"/>
    <property type="match status" value="1"/>
</dbReference>
<evidence type="ECO:0000256" key="5">
    <source>
        <dbReference type="ARBA" id="ARBA00023004"/>
    </source>
</evidence>
<accession>A0A4R7B6Q9</accession>